<keyword evidence="2" id="KW-1185">Reference proteome</keyword>
<comment type="caution">
    <text evidence="1">The sequence shown here is derived from an EMBL/GenBank/DDBJ whole genome shotgun (WGS) entry which is preliminary data.</text>
</comment>
<evidence type="ECO:0000313" key="2">
    <source>
        <dbReference type="Proteomes" id="UP001057402"/>
    </source>
</evidence>
<reference evidence="2" key="1">
    <citation type="journal article" date="2023" name="Front. Plant Sci.">
        <title>Chromosomal-level genome assembly of Melastoma candidum provides insights into trichome evolution.</title>
        <authorList>
            <person name="Zhong Y."/>
            <person name="Wu W."/>
            <person name="Sun C."/>
            <person name="Zou P."/>
            <person name="Liu Y."/>
            <person name="Dai S."/>
            <person name="Zhou R."/>
        </authorList>
    </citation>
    <scope>NUCLEOTIDE SEQUENCE [LARGE SCALE GENOMIC DNA]</scope>
</reference>
<gene>
    <name evidence="1" type="ORF">MLD38_024471</name>
</gene>
<name>A0ACB9NSD9_9MYRT</name>
<organism evidence="1 2">
    <name type="scientific">Melastoma candidum</name>
    <dbReference type="NCBI Taxonomy" id="119954"/>
    <lineage>
        <taxon>Eukaryota</taxon>
        <taxon>Viridiplantae</taxon>
        <taxon>Streptophyta</taxon>
        <taxon>Embryophyta</taxon>
        <taxon>Tracheophyta</taxon>
        <taxon>Spermatophyta</taxon>
        <taxon>Magnoliopsida</taxon>
        <taxon>eudicotyledons</taxon>
        <taxon>Gunneridae</taxon>
        <taxon>Pentapetalae</taxon>
        <taxon>rosids</taxon>
        <taxon>malvids</taxon>
        <taxon>Myrtales</taxon>
        <taxon>Melastomataceae</taxon>
        <taxon>Melastomatoideae</taxon>
        <taxon>Melastomateae</taxon>
        <taxon>Melastoma</taxon>
    </lineage>
</organism>
<evidence type="ECO:0000313" key="1">
    <source>
        <dbReference type="EMBL" id="KAI4339539.1"/>
    </source>
</evidence>
<proteinExistence type="predicted"/>
<protein>
    <submittedName>
        <fullName evidence="1">Uncharacterized protein</fullName>
    </submittedName>
</protein>
<dbReference type="EMBL" id="CM042886">
    <property type="protein sequence ID" value="KAI4339539.1"/>
    <property type="molecule type" value="Genomic_DNA"/>
</dbReference>
<dbReference type="Proteomes" id="UP001057402">
    <property type="component" value="Chromosome 7"/>
</dbReference>
<accession>A0ACB9NSD9</accession>
<sequence length="150" mass="16060">MDSHTQERTLILTVGEASLRKSEEHPHNTVGVEEVVQKVFVMEADGHLVGWSEVEDKEILQCGGPAAAEALENHLSVAAPGEMVEDTGVENEVDMDGEVVALREVDATAELKEVGIAGAGLELLDFEHDQAEKNTPPVGEQEGFVSEGTD</sequence>